<sequence length="103" mass="11162">MSCRAGHVRPGRGPVQVEREVGNVGGAFQDAQAVDQQLAFGQSFTDGGTRFKRGLLRGACSSSNTPALLRMERTFCGRRIAASRVRRRTHAARSSARYCACCT</sequence>
<accession>A0A7G1NXB1</accession>
<dbReference type="EMBL" id="AP023440">
    <property type="protein sequence ID" value="BCL26176.1"/>
    <property type="molecule type" value="Genomic_DNA"/>
</dbReference>
<reference evidence="1 2" key="1">
    <citation type="journal article" date="2014" name="Int. J. Syst. Evol. Microbiol.">
        <title>Complete genome sequence of Corynebacterium casei LMG S-19264T (=DSM 44701T), isolated from a smear-ripened cheese.</title>
        <authorList>
            <consortium name="US DOE Joint Genome Institute (JGI-PGF)"/>
            <person name="Walter F."/>
            <person name="Albersmeier A."/>
            <person name="Kalinowski J."/>
            <person name="Ruckert C."/>
        </authorList>
    </citation>
    <scope>NUCLEOTIDE SEQUENCE [LARGE SCALE GENOMIC DNA]</scope>
    <source>
        <strain evidence="1 2">JCM 4677</strain>
    </source>
</reference>
<dbReference type="KEGG" id="sgm:GCM10017557_10350"/>
<dbReference type="Proteomes" id="UP000516444">
    <property type="component" value="Chromosome"/>
</dbReference>
<dbReference type="AlphaFoldDB" id="A0A7G1NXB1"/>
<keyword evidence="2" id="KW-1185">Reference proteome</keyword>
<evidence type="ECO:0000313" key="1">
    <source>
        <dbReference type="EMBL" id="BCL26176.1"/>
    </source>
</evidence>
<gene>
    <name evidence="1" type="ORF">GCM10017557_10350</name>
</gene>
<organism evidence="1 2">
    <name type="scientific">Streptomyces aurantiacus</name>
    <dbReference type="NCBI Taxonomy" id="47760"/>
    <lineage>
        <taxon>Bacteria</taxon>
        <taxon>Bacillati</taxon>
        <taxon>Actinomycetota</taxon>
        <taxon>Actinomycetes</taxon>
        <taxon>Kitasatosporales</taxon>
        <taxon>Streptomycetaceae</taxon>
        <taxon>Streptomyces</taxon>
        <taxon>Streptomyces aurantiacus group</taxon>
    </lineage>
</organism>
<protein>
    <submittedName>
        <fullName evidence="1">Uncharacterized protein</fullName>
    </submittedName>
</protein>
<evidence type="ECO:0000313" key="2">
    <source>
        <dbReference type="Proteomes" id="UP000516444"/>
    </source>
</evidence>
<proteinExistence type="predicted"/>
<name>A0A7G1NXB1_9ACTN</name>